<evidence type="ECO:0000259" key="5">
    <source>
        <dbReference type="Pfam" id="PF00593"/>
    </source>
</evidence>
<proteinExistence type="inferred from homology"/>
<dbReference type="Pfam" id="PF00593">
    <property type="entry name" value="TonB_dep_Rec_b-barrel"/>
    <property type="match status" value="1"/>
</dbReference>
<dbReference type="PANTHER" id="PTHR40980:SF4">
    <property type="entry name" value="TONB-DEPENDENT RECEPTOR-LIKE BETA-BARREL DOMAIN-CONTAINING PROTEIN"/>
    <property type="match status" value="1"/>
</dbReference>
<dbReference type="InterPro" id="IPR037066">
    <property type="entry name" value="Plug_dom_sf"/>
</dbReference>
<dbReference type="InterPro" id="IPR012910">
    <property type="entry name" value="Plug_dom"/>
</dbReference>
<dbReference type="Gene3D" id="2.40.170.20">
    <property type="entry name" value="TonB-dependent receptor, beta-barrel domain"/>
    <property type="match status" value="1"/>
</dbReference>
<dbReference type="Proteomes" id="UP000501568">
    <property type="component" value="Chromosome"/>
</dbReference>
<reference evidence="7 8" key="1">
    <citation type="submission" date="2020-02" db="EMBL/GenBank/DDBJ databases">
        <authorList>
            <person name="Zheng R.K."/>
            <person name="Sun C.M."/>
        </authorList>
    </citation>
    <scope>NUCLEOTIDE SEQUENCE [LARGE SCALE GENOMIC DNA]</scope>
    <source>
        <strain evidence="8">zrk23</strain>
    </source>
</reference>
<dbReference type="KEGG" id="spzr:G5C33_12150"/>
<dbReference type="AlphaFoldDB" id="A0A6G6Y7A1"/>
<dbReference type="InterPro" id="IPR036942">
    <property type="entry name" value="Beta-barrel_TonB_sf"/>
</dbReference>
<gene>
    <name evidence="7" type="ORF">G5C33_12150</name>
</gene>
<dbReference type="SUPFAM" id="SSF56935">
    <property type="entry name" value="Porins"/>
    <property type="match status" value="1"/>
</dbReference>
<evidence type="ECO:0000313" key="7">
    <source>
        <dbReference type="EMBL" id="QIG80456.1"/>
    </source>
</evidence>
<evidence type="ECO:0000313" key="8">
    <source>
        <dbReference type="Proteomes" id="UP000501568"/>
    </source>
</evidence>
<dbReference type="Gene3D" id="2.170.130.10">
    <property type="entry name" value="TonB-dependent receptor, plug domain"/>
    <property type="match status" value="1"/>
</dbReference>
<keyword evidence="7" id="KW-0675">Receptor</keyword>
<dbReference type="EMBL" id="CP049109">
    <property type="protein sequence ID" value="QIG80456.1"/>
    <property type="molecule type" value="Genomic_DNA"/>
</dbReference>
<organism evidence="7 8">
    <name type="scientific">Stakelama tenebrarum</name>
    <dbReference type="NCBI Taxonomy" id="2711215"/>
    <lineage>
        <taxon>Bacteria</taxon>
        <taxon>Pseudomonadati</taxon>
        <taxon>Pseudomonadota</taxon>
        <taxon>Alphaproteobacteria</taxon>
        <taxon>Sphingomonadales</taxon>
        <taxon>Sphingomonadaceae</taxon>
        <taxon>Stakelama</taxon>
    </lineage>
</organism>
<comment type="subcellular location">
    <subcellularLocation>
        <location evidence="1 4">Cell outer membrane</location>
    </subcellularLocation>
</comment>
<dbReference type="InterPro" id="IPR000531">
    <property type="entry name" value="Beta-barrel_TonB"/>
</dbReference>
<dbReference type="InterPro" id="IPR010104">
    <property type="entry name" value="TonB_rcpt_bac"/>
</dbReference>
<feature type="domain" description="TonB-dependent receptor-like beta-barrel" evidence="5">
    <location>
        <begin position="441"/>
        <end position="884"/>
    </location>
</feature>
<accession>A0A6G6Y7A1</accession>
<evidence type="ECO:0000256" key="3">
    <source>
        <dbReference type="ARBA" id="ARBA00023237"/>
    </source>
</evidence>
<evidence type="ECO:0000256" key="2">
    <source>
        <dbReference type="ARBA" id="ARBA00023136"/>
    </source>
</evidence>
<name>A0A6G6Y7A1_9SPHN</name>
<evidence type="ECO:0000259" key="6">
    <source>
        <dbReference type="Pfam" id="PF07715"/>
    </source>
</evidence>
<evidence type="ECO:0000256" key="4">
    <source>
        <dbReference type="RuleBase" id="RU003357"/>
    </source>
</evidence>
<dbReference type="NCBIfam" id="TIGR01782">
    <property type="entry name" value="TonB-Xanth-Caul"/>
    <property type="match status" value="1"/>
</dbReference>
<comment type="similarity">
    <text evidence="4">Belongs to the TonB-dependent receptor family.</text>
</comment>
<keyword evidence="2 4" id="KW-0472">Membrane</keyword>
<dbReference type="Pfam" id="PF07715">
    <property type="entry name" value="Plug"/>
    <property type="match status" value="1"/>
</dbReference>
<feature type="domain" description="TonB-dependent receptor plug" evidence="6">
    <location>
        <begin position="105"/>
        <end position="197"/>
    </location>
</feature>
<dbReference type="PANTHER" id="PTHR40980">
    <property type="entry name" value="PLUG DOMAIN-CONTAINING PROTEIN"/>
    <property type="match status" value="1"/>
</dbReference>
<keyword evidence="3" id="KW-0998">Cell outer membrane</keyword>
<keyword evidence="8" id="KW-1185">Reference proteome</keyword>
<keyword evidence="4" id="KW-0798">TonB box</keyword>
<dbReference type="GO" id="GO:0009279">
    <property type="term" value="C:cell outer membrane"/>
    <property type="evidence" value="ECO:0007669"/>
    <property type="project" value="UniProtKB-SubCell"/>
</dbReference>
<sequence>MAQRRSGGNSHNFDLDTTRRCNTTVLQLTYNRSNWPPTHCRGKIVNTYCSKRSRQWLLAGSALFLAIAAQPASAQQSEAEPIEGEEITVFAPILDAQEAALEQQRNADNLVNIIASDTVGRFPDQNSAAALARLPAVAVQRDQGQERYIQVRGAPNRWTSVSFDGVPVIGVDEGGNTRAFRFDAVPAVILDSIAVNKSLTPDLPAEAVVAQIDLRTYSPFEQSGLAVQADLGYGWMELGGGEQRQGSARLSWSNDSIGFVIGGSHYRRHQTTDNREFGYTGDLLDSYDVRSYKLVRENNGATAGVEWHPDTQSRVFANFVYSDFSDDEERNMYTFQLANALGGTRTPTGGDLIGVPVRSTAEYGEYRTRNYIATIGGDVEGDDWRAKLRLNYTRTENTTYLPLILENQQFNPLLRPSMTYDLSDPNFPIAQLYTTVPGATPGSYARGTALTALDQSAFDFVIGLPIVSDTFSDSYVAKADFVREFEAVTVKAGVQYDDRAISGNTIAQSNAVLLTAYLPAVGMTINPADYVTGEAWESNFPRGFDLTYLDNKGFRTDFENGLVALEAAGLYDPADNVPAVNLYDIEEQLLAGYAMAKWEFGTGQVVAGARVEHYARTSHGFIVDDSGVPAPLSVDFTATDIFPSVNAKFDLTQDLVFRISGQRGTARPSFGQIRTGASISDVTTPGTVSGGNPLLRPEYTWGTDASLEYYLSGAGVISISGFYRWVDNVLYDSQDVITDDTYDSPGIDRTGYRFVSSFNGSNGKLYGVELSYLQQWDFLPGALSGFGFQGNIALLDGSFDTPSRQDVPFPGTSKTVVNASLFYEKYGISARVSYQWRDDWPDTLGGLGLGSGGDEYRKGYGNLDVALRYALTPNFTLFADLNNLTDETYVAYEGSVDRPSEVEQIGRRFLFGVRVNY</sequence>
<protein>
    <submittedName>
        <fullName evidence="7">TonB-dependent receptor</fullName>
    </submittedName>
</protein>
<evidence type="ECO:0000256" key="1">
    <source>
        <dbReference type="ARBA" id="ARBA00004442"/>
    </source>
</evidence>